<feature type="domain" description="Periplasmic binding protein" evidence="4">
    <location>
        <begin position="84"/>
        <end position="360"/>
    </location>
</feature>
<dbReference type="NCBIfam" id="NF040907">
    <property type="entry name" value="ChvE"/>
    <property type="match status" value="1"/>
</dbReference>
<name>M3EUS3_9ACTN</name>
<dbReference type="PANTHER" id="PTHR30036">
    <property type="entry name" value="D-XYLOSE-BINDING PERIPLASMIC PROTEIN"/>
    <property type="match status" value="1"/>
</dbReference>
<dbReference type="CDD" id="cd19994">
    <property type="entry name" value="PBP1_ChvE"/>
    <property type="match status" value="1"/>
</dbReference>
<dbReference type="AlphaFoldDB" id="M3EUS3"/>
<evidence type="ECO:0000313" key="5">
    <source>
        <dbReference type="EMBL" id="EMF52883.1"/>
    </source>
</evidence>
<protein>
    <recommendedName>
        <fullName evidence="4">Periplasmic binding protein domain-containing protein</fullName>
    </recommendedName>
</protein>
<dbReference type="SUPFAM" id="SSF53822">
    <property type="entry name" value="Periplasmic binding protein-like I"/>
    <property type="match status" value="1"/>
</dbReference>
<evidence type="ECO:0000313" key="6">
    <source>
        <dbReference type="Proteomes" id="UP000030760"/>
    </source>
</evidence>
<comment type="subcellular location">
    <subcellularLocation>
        <location evidence="1">Cell envelope</location>
    </subcellularLocation>
</comment>
<dbReference type="Proteomes" id="UP000030760">
    <property type="component" value="Unassembled WGS sequence"/>
</dbReference>
<dbReference type="Gene3D" id="3.40.50.2300">
    <property type="match status" value="2"/>
</dbReference>
<feature type="compositionally biased region" description="Low complexity" evidence="3">
    <location>
        <begin position="23"/>
        <end position="37"/>
    </location>
</feature>
<reference evidence="6" key="1">
    <citation type="journal article" date="2013" name="Genome Announc.">
        <title>Draft Genome Sequence of Streptomyces bottropensis ATCC 25435, a Bottromycin-Producing Actinomycete.</title>
        <authorList>
            <person name="Zhang H."/>
            <person name="Zhou W."/>
            <person name="Zhuang Y."/>
            <person name="Liang X."/>
            <person name="Liu T."/>
        </authorList>
    </citation>
    <scope>NUCLEOTIDE SEQUENCE [LARGE SCALE GENOMIC DNA]</scope>
    <source>
        <strain evidence="6">ATCC 25435</strain>
    </source>
</reference>
<dbReference type="Pfam" id="PF13407">
    <property type="entry name" value="Peripla_BP_4"/>
    <property type="match status" value="1"/>
</dbReference>
<keyword evidence="2" id="KW-0732">Signal</keyword>
<organism evidence="5 6">
    <name type="scientific">Streptomyces bottropensis ATCC 25435</name>
    <dbReference type="NCBI Taxonomy" id="1054862"/>
    <lineage>
        <taxon>Bacteria</taxon>
        <taxon>Bacillati</taxon>
        <taxon>Actinomycetota</taxon>
        <taxon>Actinomycetes</taxon>
        <taxon>Kitasatosporales</taxon>
        <taxon>Streptomycetaceae</taxon>
        <taxon>Streptomyces</taxon>
    </lineage>
</organism>
<dbReference type="InterPro" id="IPR050555">
    <property type="entry name" value="Bact_Solute-Bind_Prot2"/>
</dbReference>
<sequence length="408" mass="44046">MTQRGPSPAHRHRGGTTRPPGPSSAAAAARPDVRSVSTTTRTGKDTMPNRRAALASLAGAVSLALTLSACGGETSESSSESGTIGIAMPTRASERWLTDGKSVVEDLEDKGYKTELLYGEDNPQTQVKQIEKLIKQGVDALIIAAIDNKSLNGALEQAAAAEIPVISYDRLILGTRNVDYYVSFDNEQVGRLQARHIIEKLGLEDGKGPFNIELFAGSPDDNNTKFFFDGAMHLLQPYLDNKQLVVRSGQTEMDKITTLRWDGPTAQKRMTQVLSQSYRSQRVDAVLSPYDGISIGVLTALKAAGYGTAAKPLPIITGQDAELASVKSIIAGDQSQTVFKDLRQLAGRAANMADDILNGETPELNNRRAYKNGVKAVPAYLLQPISVDKSNYEYVLAASDLYTEEELK</sequence>
<dbReference type="PANTHER" id="PTHR30036:SF1">
    <property type="entry name" value="D-XYLOSE-BINDING PERIPLASMIC PROTEIN"/>
    <property type="match status" value="1"/>
</dbReference>
<dbReference type="InterPro" id="IPR049784">
    <property type="entry name" value="ChvE-like"/>
</dbReference>
<dbReference type="GO" id="GO:0030288">
    <property type="term" value="C:outer membrane-bounded periplasmic space"/>
    <property type="evidence" value="ECO:0007669"/>
    <property type="project" value="TreeGrafter"/>
</dbReference>
<accession>M3EUS3</accession>
<feature type="region of interest" description="Disordered" evidence="3">
    <location>
        <begin position="1"/>
        <end position="49"/>
    </location>
</feature>
<evidence type="ECO:0000256" key="3">
    <source>
        <dbReference type="SAM" id="MobiDB-lite"/>
    </source>
</evidence>
<dbReference type="GO" id="GO:0030246">
    <property type="term" value="F:carbohydrate binding"/>
    <property type="evidence" value="ECO:0007669"/>
    <property type="project" value="TreeGrafter"/>
</dbReference>
<dbReference type="EMBL" id="KB405094">
    <property type="protein sequence ID" value="EMF52883.1"/>
    <property type="molecule type" value="Genomic_DNA"/>
</dbReference>
<gene>
    <name evidence="5" type="ORF">SBD_5959</name>
</gene>
<evidence type="ECO:0000259" key="4">
    <source>
        <dbReference type="Pfam" id="PF13407"/>
    </source>
</evidence>
<evidence type="ECO:0000256" key="2">
    <source>
        <dbReference type="ARBA" id="ARBA00022729"/>
    </source>
</evidence>
<dbReference type="InterPro" id="IPR028082">
    <property type="entry name" value="Peripla_BP_I"/>
</dbReference>
<evidence type="ECO:0000256" key="1">
    <source>
        <dbReference type="ARBA" id="ARBA00004196"/>
    </source>
</evidence>
<dbReference type="InterPro" id="IPR025997">
    <property type="entry name" value="SBP_2_dom"/>
</dbReference>
<proteinExistence type="predicted"/>